<organism evidence="1">
    <name type="scientific">Anguilla anguilla</name>
    <name type="common">European freshwater eel</name>
    <name type="synonym">Muraena anguilla</name>
    <dbReference type="NCBI Taxonomy" id="7936"/>
    <lineage>
        <taxon>Eukaryota</taxon>
        <taxon>Metazoa</taxon>
        <taxon>Chordata</taxon>
        <taxon>Craniata</taxon>
        <taxon>Vertebrata</taxon>
        <taxon>Euteleostomi</taxon>
        <taxon>Actinopterygii</taxon>
        <taxon>Neopterygii</taxon>
        <taxon>Teleostei</taxon>
        <taxon>Anguilliformes</taxon>
        <taxon>Anguillidae</taxon>
        <taxon>Anguilla</taxon>
    </lineage>
</organism>
<reference evidence="1" key="1">
    <citation type="submission" date="2014-11" db="EMBL/GenBank/DDBJ databases">
        <authorList>
            <person name="Amaro Gonzalez C."/>
        </authorList>
    </citation>
    <scope>NUCLEOTIDE SEQUENCE</scope>
</reference>
<dbReference type="AlphaFoldDB" id="A0A0E9PSH1"/>
<sequence length="47" mass="5345">MPDRNLPQPPHGKPSNEAIKLLSDLFFLKATLCLRCDTYIKTTIQSE</sequence>
<proteinExistence type="predicted"/>
<name>A0A0E9PSH1_ANGAN</name>
<reference evidence="1" key="2">
    <citation type="journal article" date="2015" name="Fish Shellfish Immunol.">
        <title>Early steps in the European eel (Anguilla anguilla)-Vibrio vulnificus interaction in the gills: Role of the RtxA13 toxin.</title>
        <authorList>
            <person name="Callol A."/>
            <person name="Pajuelo D."/>
            <person name="Ebbesson L."/>
            <person name="Teles M."/>
            <person name="MacKenzie S."/>
            <person name="Amaro C."/>
        </authorList>
    </citation>
    <scope>NUCLEOTIDE SEQUENCE</scope>
</reference>
<protein>
    <submittedName>
        <fullName evidence="1">Uncharacterized protein</fullName>
    </submittedName>
</protein>
<accession>A0A0E9PSH1</accession>
<dbReference type="EMBL" id="GBXM01101133">
    <property type="protein sequence ID" value="JAH07444.1"/>
    <property type="molecule type" value="Transcribed_RNA"/>
</dbReference>
<evidence type="ECO:0000313" key="1">
    <source>
        <dbReference type="EMBL" id="JAH07444.1"/>
    </source>
</evidence>